<feature type="transmembrane region" description="Helical" evidence="9">
    <location>
        <begin position="1014"/>
        <end position="1040"/>
    </location>
</feature>
<dbReference type="InterPro" id="IPR000731">
    <property type="entry name" value="SSD"/>
</dbReference>
<dbReference type="Gene3D" id="3.30.70.1440">
    <property type="entry name" value="Multidrug efflux transporter AcrB pore domain"/>
    <property type="match status" value="1"/>
</dbReference>
<keyword evidence="6 9" id="KW-0812">Transmembrane</keyword>
<feature type="transmembrane region" description="Helical" evidence="9">
    <location>
        <begin position="510"/>
        <end position="532"/>
    </location>
</feature>
<dbReference type="PANTHER" id="PTHR32063:SF11">
    <property type="entry name" value="CATION OR DRUG EFFLUX SYSTEM PROTEIN"/>
    <property type="match status" value="1"/>
</dbReference>
<keyword evidence="7 9" id="KW-1133">Transmembrane helix</keyword>
<evidence type="ECO:0000313" key="11">
    <source>
        <dbReference type="EMBL" id="GMG81939.1"/>
    </source>
</evidence>
<evidence type="ECO:0000256" key="8">
    <source>
        <dbReference type="ARBA" id="ARBA00023136"/>
    </source>
</evidence>
<dbReference type="Proteomes" id="UP001239909">
    <property type="component" value="Unassembled WGS sequence"/>
</dbReference>
<evidence type="ECO:0000256" key="9">
    <source>
        <dbReference type="RuleBase" id="RU364070"/>
    </source>
</evidence>
<feature type="transmembrane region" description="Helical" evidence="9">
    <location>
        <begin position="12"/>
        <end position="32"/>
    </location>
</feature>
<feature type="transmembrane region" description="Helical" evidence="9">
    <location>
        <begin position="368"/>
        <end position="390"/>
    </location>
</feature>
<feature type="transmembrane region" description="Helical" evidence="9">
    <location>
        <begin position="341"/>
        <end position="361"/>
    </location>
</feature>
<evidence type="ECO:0000256" key="1">
    <source>
        <dbReference type="ARBA" id="ARBA00004429"/>
    </source>
</evidence>
<dbReference type="Gene3D" id="3.30.2090.10">
    <property type="entry name" value="Multidrug efflux transporter AcrB TolC docking domain, DN and DC subdomains"/>
    <property type="match status" value="2"/>
</dbReference>
<feature type="transmembrane region" description="Helical" evidence="9">
    <location>
        <begin position="475"/>
        <end position="498"/>
    </location>
</feature>
<dbReference type="SUPFAM" id="SSF82714">
    <property type="entry name" value="Multidrug efflux transporter AcrB TolC docking domain, DN and DC subdomains"/>
    <property type="match status" value="2"/>
</dbReference>
<comment type="similarity">
    <text evidence="2 9">Belongs to the resistance-nodulation-cell division (RND) (TC 2.A.6) family.</text>
</comment>
<dbReference type="Gene3D" id="3.30.70.1320">
    <property type="entry name" value="Multidrug efflux transporter AcrB pore domain like"/>
    <property type="match status" value="1"/>
</dbReference>
<keyword evidence="3 9" id="KW-0813">Transport</keyword>
<feature type="transmembrane region" description="Helical" evidence="9">
    <location>
        <begin position="983"/>
        <end position="1002"/>
    </location>
</feature>
<sequence length="1061" mass="115121">MNFALFFIDRPIFATVVSLLISLIGAIAYFSLPVTQYPEIAPPTIQVSASYPGASAETVANTVATPIEQEINGVEKMLYMTSQSTGDGRMSLNVVFRLGTDLDEAQVLVQNRVSVAEPRLPEEVRRLGVTTRKASPDLMMVIHMLSPDGSRDQLYISNYARTQVVDRLARIEGVGQATVFAERAYSMRIWLDPELVAAQGLTAGEVVAALRANNVQVASGVVNRLPVPEPGAFELQVVTQGRLTAPEEFAEIVVLETDDRLVRVRDIARVELGAQDYSINGYLGRDNALPIGIFQRPGSNALETAEAIIAAMDEMAEEFPTGLEYTIVYNPTEFISASIDAVMTTLFEAVVLVVLVIVLFLGSIRASLIPIVAIPVSLIGTFALMAMLGFSLNTLTLFGLVLAIGIVVDDAIIVVENVERYLRQGETPREAARKTMKEVSSALVANGLVMLAIFMPVAAIGGITGQFFQQFALTIAASTTISVLVSLTLSPALAALILSGHGEGRRRRGLTGILTWPFAMFFRLFNWCFGLLEAGYALLIRGLLRIMVVMLVVYGGLIVLGVTQFSRAPTGFIPAQDQGYLVTVIQLPAGSSLARTDRVAKRATEIILEHPAVRTGVAIVGLDGATFTNAPNAAAIFVPMKPFDWRTENGYSDLRVLGELQRELFQIKDAMIFLLQPPPVRGIGSGGGWKLYVQDRRGRGLEALEQATFGAMIQANGIEGLTQVFTLFNTKTPKVFADIDLVKAQLIGVSPAAINETLEVYLGSSFVNDFNFLGRTYRVTAQADGPFRDEIEDIARLRTRSESGGMVPIGSVATFEEQTGPYRVARYNLYPAAALQGRTEPGTSTGEAIERMEALLDAQLPSGFSYEWTELALQEKLAGSSAIYVFMLAIVFVFLLLAAQYESWLLPLSVILIVPMCLLAAISGVLYRGMDNNILTQIGLVVLVGLASKNAILIVEFARQAEEAGRSRVEAAVEAARLRLRPILMTSFAFILGVVPLVIATGPGAEMRQALGTAVFYGMIGVTTFGLIFTPIFYVLCRWIGALFRGELRRDNDEEEDMAAI</sequence>
<keyword evidence="5 9" id="KW-0997">Cell inner membrane</keyword>
<keyword evidence="8 9" id="KW-0472">Membrane</keyword>
<dbReference type="InterPro" id="IPR004764">
    <property type="entry name" value="MdtF-like"/>
</dbReference>
<comment type="subcellular location">
    <subcellularLocation>
        <location evidence="1 9">Cell inner membrane</location>
        <topology evidence="1 9">Multi-pass membrane protein</topology>
    </subcellularLocation>
</comment>
<feature type="transmembrane region" description="Helical" evidence="9">
    <location>
        <begin position="904"/>
        <end position="927"/>
    </location>
</feature>
<protein>
    <recommendedName>
        <fullName evidence="9">Efflux pump membrane transporter</fullName>
    </recommendedName>
</protein>
<feature type="domain" description="SSD" evidence="10">
    <location>
        <begin position="333"/>
        <end position="496"/>
    </location>
</feature>
<dbReference type="Gene3D" id="1.20.1640.10">
    <property type="entry name" value="Multidrug efflux transporter AcrB transmembrane domain"/>
    <property type="match status" value="2"/>
</dbReference>
<comment type="caution">
    <text evidence="11">The sequence shown here is derived from an EMBL/GenBank/DDBJ whole genome shotgun (WGS) entry which is preliminary data.</text>
</comment>
<dbReference type="PANTHER" id="PTHR32063">
    <property type="match status" value="1"/>
</dbReference>
<gene>
    <name evidence="11" type="ORF">LNKW23_11520</name>
</gene>
<dbReference type="NCBIfam" id="TIGR00915">
    <property type="entry name" value="2A0602"/>
    <property type="match status" value="1"/>
</dbReference>
<feature type="transmembrane region" description="Helical" evidence="9">
    <location>
        <begin position="877"/>
        <end position="898"/>
    </location>
</feature>
<evidence type="ECO:0000256" key="2">
    <source>
        <dbReference type="ARBA" id="ARBA00010942"/>
    </source>
</evidence>
<evidence type="ECO:0000256" key="5">
    <source>
        <dbReference type="ARBA" id="ARBA00022519"/>
    </source>
</evidence>
<dbReference type="InterPro" id="IPR027463">
    <property type="entry name" value="AcrB_DN_DC_subdom"/>
</dbReference>
<dbReference type="SUPFAM" id="SSF82866">
    <property type="entry name" value="Multidrug efflux transporter AcrB transmembrane domain"/>
    <property type="match status" value="2"/>
</dbReference>
<dbReference type="PROSITE" id="PS50156">
    <property type="entry name" value="SSD"/>
    <property type="match status" value="1"/>
</dbReference>
<dbReference type="NCBIfam" id="NF000282">
    <property type="entry name" value="RND_permease_1"/>
    <property type="match status" value="1"/>
</dbReference>
<evidence type="ECO:0000259" key="10">
    <source>
        <dbReference type="PROSITE" id="PS50156"/>
    </source>
</evidence>
<name>A0ABQ6LIG4_9RHOB</name>
<feature type="transmembrane region" description="Helical" evidence="9">
    <location>
        <begin position="396"/>
        <end position="418"/>
    </location>
</feature>
<feature type="transmembrane region" description="Helical" evidence="9">
    <location>
        <begin position="538"/>
        <end position="562"/>
    </location>
</feature>
<evidence type="ECO:0000256" key="4">
    <source>
        <dbReference type="ARBA" id="ARBA00022475"/>
    </source>
</evidence>
<dbReference type="SUPFAM" id="SSF82693">
    <property type="entry name" value="Multidrug efflux transporter AcrB pore domain, PN1, PN2, PC1 and PC2 subdomains"/>
    <property type="match status" value="4"/>
</dbReference>
<evidence type="ECO:0000256" key="6">
    <source>
        <dbReference type="ARBA" id="ARBA00022692"/>
    </source>
</evidence>
<accession>A0ABQ6LIG4</accession>
<proteinExistence type="inferred from homology"/>
<evidence type="ECO:0000256" key="7">
    <source>
        <dbReference type="ARBA" id="ARBA00022989"/>
    </source>
</evidence>
<dbReference type="Pfam" id="PF00873">
    <property type="entry name" value="ACR_tran"/>
    <property type="match status" value="1"/>
</dbReference>
<evidence type="ECO:0000256" key="3">
    <source>
        <dbReference type="ARBA" id="ARBA00022448"/>
    </source>
</evidence>
<dbReference type="EMBL" id="BSYI01000007">
    <property type="protein sequence ID" value="GMG81939.1"/>
    <property type="molecule type" value="Genomic_DNA"/>
</dbReference>
<reference evidence="11 12" key="1">
    <citation type="submission" date="2023-04" db="EMBL/GenBank/DDBJ databases">
        <title>Marinoamorphus aggregata gen. nov., sp. Nov., isolate from tissue of brittle star Ophioplocus japonicus.</title>
        <authorList>
            <person name="Kawano K."/>
            <person name="Sawayama S."/>
            <person name="Nakagawa S."/>
        </authorList>
    </citation>
    <scope>NUCLEOTIDE SEQUENCE [LARGE SCALE GENOMIC DNA]</scope>
    <source>
        <strain evidence="11 12">NKW23</strain>
    </source>
</reference>
<dbReference type="InterPro" id="IPR001036">
    <property type="entry name" value="Acrflvin-R"/>
</dbReference>
<feature type="transmembrane region" description="Helical" evidence="9">
    <location>
        <begin position="439"/>
        <end position="463"/>
    </location>
</feature>
<keyword evidence="4" id="KW-1003">Cell membrane</keyword>
<dbReference type="Gene3D" id="3.30.70.1430">
    <property type="entry name" value="Multidrug efflux transporter AcrB pore domain"/>
    <property type="match status" value="2"/>
</dbReference>
<organism evidence="11 12">
    <name type="scientific">Paralimibaculum aggregatum</name>
    <dbReference type="NCBI Taxonomy" id="3036245"/>
    <lineage>
        <taxon>Bacteria</taxon>
        <taxon>Pseudomonadati</taxon>
        <taxon>Pseudomonadota</taxon>
        <taxon>Alphaproteobacteria</taxon>
        <taxon>Rhodobacterales</taxon>
        <taxon>Paracoccaceae</taxon>
        <taxon>Paralimibaculum</taxon>
    </lineage>
</organism>
<evidence type="ECO:0000313" key="12">
    <source>
        <dbReference type="Proteomes" id="UP001239909"/>
    </source>
</evidence>
<dbReference type="RefSeq" id="WP_285670680.1">
    <property type="nucleotide sequence ID" value="NZ_BSYI01000007.1"/>
</dbReference>
<dbReference type="PRINTS" id="PR00702">
    <property type="entry name" value="ACRIFLAVINRP"/>
</dbReference>
<keyword evidence="12" id="KW-1185">Reference proteome</keyword>